<dbReference type="Pfam" id="PF00079">
    <property type="entry name" value="Serpin"/>
    <property type="match status" value="1"/>
</dbReference>
<gene>
    <name evidence="3" type="ORF">AWZ03_004101</name>
</gene>
<feature type="domain" description="Serpin" evidence="2">
    <location>
        <begin position="1"/>
        <end position="208"/>
    </location>
</feature>
<dbReference type="OrthoDB" id="7862732at2759"/>
<evidence type="ECO:0000313" key="3">
    <source>
        <dbReference type="EMBL" id="TDG49418.1"/>
    </source>
</evidence>
<dbReference type="InterPro" id="IPR042185">
    <property type="entry name" value="Serpin_sf_2"/>
</dbReference>
<protein>
    <recommendedName>
        <fullName evidence="2">Serpin domain-containing protein</fullName>
    </recommendedName>
</protein>
<dbReference type="InterPro" id="IPR023796">
    <property type="entry name" value="Serpin_dom"/>
</dbReference>
<sequence length="209" mass="23924">MKINLVLTAYFNAEWKYAFDPKLTKKVDFHTSANTVTPVDMMSITGEFVLEYIKAIDTDVLHLPFKQKHLKMTLLVPRKIDGINTLIQNLTMVHMTNLHRRGKARPVNVQLPKFKIDSEDDLKKPMQDLGIHDLFSNVNISKLATSKGPLKVDHIIQRVVLDVDERGAEVAFASRTSLKPQHIVVDRPFLFLVREDNDVYFAGRVNFTP</sequence>
<dbReference type="Proteomes" id="UP000295192">
    <property type="component" value="Unassembled WGS sequence"/>
</dbReference>
<comment type="similarity">
    <text evidence="1">Belongs to the serpin family.</text>
</comment>
<name>A0A484BL03_DRONA</name>
<evidence type="ECO:0000313" key="4">
    <source>
        <dbReference type="Proteomes" id="UP000295192"/>
    </source>
</evidence>
<reference evidence="3 4" key="1">
    <citation type="journal article" date="2019" name="J. Hered.">
        <title>An Improved Genome Assembly for Drosophila navojoa, the Basal Species in the mojavensis Cluster.</title>
        <authorList>
            <person name="Vanderlinde T."/>
            <person name="Dupim E.G."/>
            <person name="Nazario-Yepiz N.O."/>
            <person name="Carvalho A.B."/>
        </authorList>
    </citation>
    <scope>NUCLEOTIDE SEQUENCE [LARGE SCALE GENOMIC DNA]</scope>
    <source>
        <strain evidence="3">Navoj_Jal97</strain>
        <tissue evidence="3">Whole organism</tissue>
    </source>
</reference>
<keyword evidence="4" id="KW-1185">Reference proteome</keyword>
<dbReference type="Gene3D" id="2.30.39.10">
    <property type="entry name" value="Alpha-1-antitrypsin, domain 1"/>
    <property type="match status" value="2"/>
</dbReference>
<dbReference type="EMBL" id="LSRL02000023">
    <property type="protein sequence ID" value="TDG49418.1"/>
    <property type="molecule type" value="Genomic_DNA"/>
</dbReference>
<dbReference type="GO" id="GO:0004867">
    <property type="term" value="F:serine-type endopeptidase inhibitor activity"/>
    <property type="evidence" value="ECO:0007669"/>
    <property type="project" value="InterPro"/>
</dbReference>
<dbReference type="PROSITE" id="PS00284">
    <property type="entry name" value="SERPIN"/>
    <property type="match status" value="1"/>
</dbReference>
<dbReference type="InterPro" id="IPR036186">
    <property type="entry name" value="Serpin_sf"/>
</dbReference>
<evidence type="ECO:0000259" key="2">
    <source>
        <dbReference type="SMART" id="SM00093"/>
    </source>
</evidence>
<dbReference type="OMA" id="HIVEIPY"/>
<dbReference type="AlphaFoldDB" id="A0A484BL03"/>
<dbReference type="PANTHER" id="PTHR11461:SF372">
    <property type="entry name" value="ACCESSORY GLAND PROTEIN ACP76A-RELATED"/>
    <property type="match status" value="1"/>
</dbReference>
<comment type="caution">
    <text evidence="3">The sequence shown here is derived from an EMBL/GenBank/DDBJ whole genome shotgun (WGS) entry which is preliminary data.</text>
</comment>
<dbReference type="InterPro" id="IPR000215">
    <property type="entry name" value="Serpin_fam"/>
</dbReference>
<dbReference type="InterPro" id="IPR023795">
    <property type="entry name" value="Serpin_CS"/>
</dbReference>
<accession>A0A484BL03</accession>
<dbReference type="GO" id="GO:0005615">
    <property type="term" value="C:extracellular space"/>
    <property type="evidence" value="ECO:0007669"/>
    <property type="project" value="InterPro"/>
</dbReference>
<dbReference type="PANTHER" id="PTHR11461">
    <property type="entry name" value="SERINE PROTEASE INHIBITOR, SERPIN"/>
    <property type="match status" value="1"/>
</dbReference>
<proteinExistence type="inferred from homology"/>
<dbReference type="SUPFAM" id="SSF56574">
    <property type="entry name" value="Serpins"/>
    <property type="match status" value="1"/>
</dbReference>
<evidence type="ECO:0000256" key="1">
    <source>
        <dbReference type="RuleBase" id="RU000411"/>
    </source>
</evidence>
<organism evidence="3 4">
    <name type="scientific">Drosophila navojoa</name>
    <name type="common">Fruit fly</name>
    <dbReference type="NCBI Taxonomy" id="7232"/>
    <lineage>
        <taxon>Eukaryota</taxon>
        <taxon>Metazoa</taxon>
        <taxon>Ecdysozoa</taxon>
        <taxon>Arthropoda</taxon>
        <taxon>Hexapoda</taxon>
        <taxon>Insecta</taxon>
        <taxon>Pterygota</taxon>
        <taxon>Neoptera</taxon>
        <taxon>Endopterygota</taxon>
        <taxon>Diptera</taxon>
        <taxon>Brachycera</taxon>
        <taxon>Muscomorpha</taxon>
        <taxon>Ephydroidea</taxon>
        <taxon>Drosophilidae</taxon>
        <taxon>Drosophila</taxon>
    </lineage>
</organism>
<dbReference type="SMART" id="SM00093">
    <property type="entry name" value="SERPIN"/>
    <property type="match status" value="1"/>
</dbReference>